<dbReference type="STRING" id="1122198.SAMN02745729_11614"/>
<reference evidence="2" key="1">
    <citation type="submission" date="2016-10" db="EMBL/GenBank/DDBJ databases">
        <authorList>
            <person name="Varghese N."/>
            <person name="Submissions S."/>
        </authorList>
    </citation>
    <scope>NUCLEOTIDE SEQUENCE [LARGE SCALE GENOMIC DNA]</scope>
    <source>
        <strain evidence="2">DSM 11526</strain>
    </source>
</reference>
<dbReference type="Proteomes" id="UP000242469">
    <property type="component" value="Unassembled WGS sequence"/>
</dbReference>
<accession>A0A1H4GFB3</accession>
<sequence length="159" mass="17894">MSAHYNLLLSLPLEISLAADNFSVLDFVFNNNSSEPTDFPNHPFFENFNPIDRFHNSYKDFVSGAWKSDFWIQKDPSGNVCNAGINLCLPGNKLEGVWQDTLPLVHWLASMSSAKGAIGIVVAEDFSDDEPMVLILCDRKLFISASKHEELYNFDDALF</sequence>
<evidence type="ECO:0000313" key="2">
    <source>
        <dbReference type="Proteomes" id="UP000242469"/>
    </source>
</evidence>
<proteinExistence type="predicted"/>
<keyword evidence="2" id="KW-1185">Reference proteome</keyword>
<dbReference type="OrthoDB" id="6118224at2"/>
<gene>
    <name evidence="1" type="ORF">SAMN02745729_11614</name>
</gene>
<evidence type="ECO:0000313" key="1">
    <source>
        <dbReference type="EMBL" id="SEB08269.1"/>
    </source>
</evidence>
<dbReference type="AlphaFoldDB" id="A0A1H4GFB3"/>
<organism evidence="1 2">
    <name type="scientific">Marinobacterium iners DSM 11526</name>
    <dbReference type="NCBI Taxonomy" id="1122198"/>
    <lineage>
        <taxon>Bacteria</taxon>
        <taxon>Pseudomonadati</taxon>
        <taxon>Pseudomonadota</taxon>
        <taxon>Gammaproteobacteria</taxon>
        <taxon>Oceanospirillales</taxon>
        <taxon>Oceanospirillaceae</taxon>
        <taxon>Marinobacterium</taxon>
    </lineage>
</organism>
<name>A0A1H4GFB3_9GAMM</name>
<dbReference type="EMBL" id="FNRJ01000016">
    <property type="protein sequence ID" value="SEB08269.1"/>
    <property type="molecule type" value="Genomic_DNA"/>
</dbReference>
<dbReference type="RefSeq" id="WP_091827563.1">
    <property type="nucleotide sequence ID" value="NZ_FNRJ01000016.1"/>
</dbReference>
<protein>
    <submittedName>
        <fullName evidence="1">Uncharacterized protein</fullName>
    </submittedName>
</protein>